<keyword evidence="1 5" id="KW-0949">S-adenosyl-L-methionine</keyword>
<dbReference type="PIRSF" id="PIRSF004869">
    <property type="entry name" value="PflX_prd"/>
    <property type="match status" value="1"/>
</dbReference>
<dbReference type="Gene3D" id="3.20.20.70">
    <property type="entry name" value="Aldolase class I"/>
    <property type="match status" value="1"/>
</dbReference>
<evidence type="ECO:0000256" key="2">
    <source>
        <dbReference type="ARBA" id="ARBA00022723"/>
    </source>
</evidence>
<dbReference type="AlphaFoldDB" id="A0A7C5L4W5"/>
<feature type="domain" description="Radical SAM core" evidence="6">
    <location>
        <begin position="81"/>
        <end position="212"/>
    </location>
</feature>
<dbReference type="SFLD" id="SFLDG01099">
    <property type="entry name" value="Uncharacterised_Radical_SAM_Su"/>
    <property type="match status" value="1"/>
</dbReference>
<evidence type="ECO:0000256" key="1">
    <source>
        <dbReference type="ARBA" id="ARBA00022691"/>
    </source>
</evidence>
<dbReference type="InterPro" id="IPR040085">
    <property type="entry name" value="MJ0674-like"/>
</dbReference>
<dbReference type="Proteomes" id="UP000885792">
    <property type="component" value="Unassembled WGS sequence"/>
</dbReference>
<feature type="binding site" evidence="5">
    <location>
        <position position="90"/>
    </location>
    <ligand>
        <name>[4Fe-4S] cluster</name>
        <dbReference type="ChEBI" id="CHEBI:49883"/>
        <note>4Fe-4S-S-AdoMet</note>
    </ligand>
</feature>
<sequence>MKRNLYPSYLKLYESGELERRVAKALESLSSCEVCPHRCRVNRSEGELGFCKVGRFATVSSFFPHRGEEFPIRGFRGSGTIFFSYCNMRCVYCQNYELSHFGEGREVFPEELAQMMLELQEMGCHNVNLVSPSHVVPQILEALLIAVERGLRIPLVYNTSSYDSLETLRLLDGVVDIYLADLKYLDTDYGRRFSRVKDYPQRAKEALREMYRQVGNLKTDSRGVAVRGLLVRHLVLPNDVSTTGEVMEFLRSIDPRLSVNVMAQYFPHYRAKDYPELARRISPEEFREALRQAEGLSLVRD</sequence>
<dbReference type="GO" id="GO:0046872">
    <property type="term" value="F:metal ion binding"/>
    <property type="evidence" value="ECO:0007669"/>
    <property type="project" value="UniProtKB-KW"/>
</dbReference>
<dbReference type="Pfam" id="PF04055">
    <property type="entry name" value="Radical_SAM"/>
    <property type="match status" value="1"/>
</dbReference>
<dbReference type="InterPro" id="IPR058240">
    <property type="entry name" value="rSAM_sf"/>
</dbReference>
<keyword evidence="4 5" id="KW-0411">Iron-sulfur</keyword>
<keyword evidence="3 5" id="KW-0408">Iron</keyword>
<dbReference type="GO" id="GO:0003824">
    <property type="term" value="F:catalytic activity"/>
    <property type="evidence" value="ECO:0007669"/>
    <property type="project" value="InterPro"/>
</dbReference>
<feature type="binding site" evidence="5">
    <location>
        <position position="93"/>
    </location>
    <ligand>
        <name>[4Fe-4S] cluster</name>
        <dbReference type="ChEBI" id="CHEBI:49883"/>
        <note>4Fe-4S-S-AdoMet</note>
    </ligand>
</feature>
<dbReference type="SFLD" id="SFLDS00029">
    <property type="entry name" value="Radical_SAM"/>
    <property type="match status" value="1"/>
</dbReference>
<dbReference type="EMBL" id="DRNB01000039">
    <property type="protein sequence ID" value="HHJ63491.1"/>
    <property type="molecule type" value="Genomic_DNA"/>
</dbReference>
<accession>A0A7C5L4W5</accession>
<comment type="cofactor">
    <cofactor evidence="5">
        <name>[4Fe-4S] cluster</name>
        <dbReference type="ChEBI" id="CHEBI:49883"/>
    </cofactor>
    <text evidence="5">Binds 1 [4Fe-4S] cluster. The cluster is coordinated with 3 cysteines and an exchangeable S-adenosyl-L-methionine.</text>
</comment>
<dbReference type="GO" id="GO:0051536">
    <property type="term" value="F:iron-sulfur cluster binding"/>
    <property type="evidence" value="ECO:0007669"/>
    <property type="project" value="UniProtKB-KW"/>
</dbReference>
<dbReference type="CDD" id="cd01335">
    <property type="entry name" value="Radical_SAM"/>
    <property type="match status" value="1"/>
</dbReference>
<gene>
    <name evidence="7" type="ORF">ENJ61_01140</name>
</gene>
<keyword evidence="2 5" id="KW-0479">Metal-binding</keyword>
<dbReference type="InterPro" id="IPR007197">
    <property type="entry name" value="rSAM"/>
</dbReference>
<dbReference type="SUPFAM" id="SSF102114">
    <property type="entry name" value="Radical SAM enzymes"/>
    <property type="match status" value="1"/>
</dbReference>
<dbReference type="PANTHER" id="PTHR43075:SF1">
    <property type="entry name" value="FORMATE LYASE ACTIVATING ENZYME, PUTATIVE (AFU_ORTHOLOGUE AFUA_2G15630)-RELATED"/>
    <property type="match status" value="1"/>
</dbReference>
<organism evidence="7">
    <name type="scientific">Aquifex aeolicus</name>
    <dbReference type="NCBI Taxonomy" id="63363"/>
    <lineage>
        <taxon>Bacteria</taxon>
        <taxon>Pseudomonadati</taxon>
        <taxon>Aquificota</taxon>
        <taxon>Aquificia</taxon>
        <taxon>Aquificales</taxon>
        <taxon>Aquificaceae</taxon>
        <taxon>Aquifex</taxon>
    </lineage>
</organism>
<dbReference type="PANTHER" id="PTHR43075">
    <property type="entry name" value="FORMATE LYASE ACTIVATING ENZYME, PUTATIVE (AFU_ORTHOLOGUE AFUA_2G15630)-RELATED"/>
    <property type="match status" value="1"/>
</dbReference>
<reference evidence="7" key="1">
    <citation type="journal article" date="2020" name="mSystems">
        <title>Genome- and Community-Level Interaction Insights into Carbon Utilization and Element Cycling Functions of Hydrothermarchaeota in Hydrothermal Sediment.</title>
        <authorList>
            <person name="Zhou Z."/>
            <person name="Liu Y."/>
            <person name="Xu W."/>
            <person name="Pan J."/>
            <person name="Luo Z.H."/>
            <person name="Li M."/>
        </authorList>
    </citation>
    <scope>NUCLEOTIDE SEQUENCE [LARGE SCALE GENOMIC DNA]</scope>
    <source>
        <strain evidence="7">HyVt-501</strain>
    </source>
</reference>
<dbReference type="InterPro" id="IPR016431">
    <property type="entry name" value="Pyrv-formate_lyase-activ_prd"/>
</dbReference>
<feature type="binding site" evidence="5">
    <location>
        <position position="86"/>
    </location>
    <ligand>
        <name>[4Fe-4S] cluster</name>
        <dbReference type="ChEBI" id="CHEBI:49883"/>
        <note>4Fe-4S-S-AdoMet</note>
    </ligand>
</feature>
<evidence type="ECO:0000256" key="4">
    <source>
        <dbReference type="ARBA" id="ARBA00023014"/>
    </source>
</evidence>
<evidence type="ECO:0000256" key="5">
    <source>
        <dbReference type="PIRSR" id="PIRSR004869-50"/>
    </source>
</evidence>
<proteinExistence type="predicted"/>
<evidence type="ECO:0000259" key="6">
    <source>
        <dbReference type="Pfam" id="PF04055"/>
    </source>
</evidence>
<comment type="caution">
    <text evidence="7">The sequence shown here is derived from an EMBL/GenBank/DDBJ whole genome shotgun (WGS) entry which is preliminary data.</text>
</comment>
<dbReference type="InterPro" id="IPR013785">
    <property type="entry name" value="Aldolase_TIM"/>
</dbReference>
<protein>
    <submittedName>
        <fullName evidence="7">Radical SAM protein</fullName>
    </submittedName>
</protein>
<name>A0A7C5L4W5_AQUAO</name>
<evidence type="ECO:0000256" key="3">
    <source>
        <dbReference type="ARBA" id="ARBA00023004"/>
    </source>
</evidence>
<evidence type="ECO:0000313" key="7">
    <source>
        <dbReference type="EMBL" id="HHJ63491.1"/>
    </source>
</evidence>